<evidence type="ECO:0000313" key="3">
    <source>
        <dbReference type="EMBL" id="KOF86350.1"/>
    </source>
</evidence>
<evidence type="ECO:0000256" key="1">
    <source>
        <dbReference type="SAM" id="MobiDB-lite"/>
    </source>
</evidence>
<dbReference type="EMBL" id="KQ418675">
    <property type="protein sequence ID" value="KOF86350.1"/>
    <property type="molecule type" value="Genomic_DNA"/>
</dbReference>
<dbReference type="AlphaFoldDB" id="A0A0L8HC55"/>
<dbReference type="OrthoDB" id="428111at2759"/>
<feature type="compositionally biased region" description="Polar residues" evidence="1">
    <location>
        <begin position="82"/>
        <end position="92"/>
    </location>
</feature>
<keyword evidence="2" id="KW-1133">Transmembrane helix</keyword>
<keyword evidence="2" id="KW-0472">Membrane</keyword>
<proteinExistence type="predicted"/>
<accession>A0A0L8HC55</accession>
<evidence type="ECO:0000256" key="2">
    <source>
        <dbReference type="SAM" id="Phobius"/>
    </source>
</evidence>
<organism evidence="3">
    <name type="scientific">Octopus bimaculoides</name>
    <name type="common">California two-spotted octopus</name>
    <dbReference type="NCBI Taxonomy" id="37653"/>
    <lineage>
        <taxon>Eukaryota</taxon>
        <taxon>Metazoa</taxon>
        <taxon>Spiralia</taxon>
        <taxon>Lophotrochozoa</taxon>
        <taxon>Mollusca</taxon>
        <taxon>Cephalopoda</taxon>
        <taxon>Coleoidea</taxon>
        <taxon>Octopodiformes</taxon>
        <taxon>Octopoda</taxon>
        <taxon>Incirrata</taxon>
        <taxon>Octopodidae</taxon>
        <taxon>Octopus</taxon>
    </lineage>
</organism>
<gene>
    <name evidence="3" type="ORF">OCBIM_22018781mg</name>
</gene>
<keyword evidence="2" id="KW-0812">Transmembrane</keyword>
<name>A0A0L8HC55_OCTBM</name>
<sequence>MTSNLSAVISSLSPHSVYNVSIAASTGTSGLGTPTILSINTGSALSNESHHSLSSSISSRSSSSSTKSSVTVSITSKSTLSHTTEGNKVTMKSSSSPSDTQSHTNANTSLQDLPVIVAGSLTAGLVLIFLLGVLIYHCLKNKKRRQKEQNYMMFYAYEDIGSLHPEDPARNNRLQQTQLTSPEVRKATSYGCKQDVSILKTQVCICCLYFFLIIVSVFEIPS</sequence>
<feature type="region of interest" description="Disordered" evidence="1">
    <location>
        <begin position="73"/>
        <end position="106"/>
    </location>
</feature>
<feature type="transmembrane region" description="Helical" evidence="2">
    <location>
        <begin position="203"/>
        <end position="220"/>
    </location>
</feature>
<protein>
    <submittedName>
        <fullName evidence="3">Uncharacterized protein</fullName>
    </submittedName>
</protein>
<reference evidence="3" key="1">
    <citation type="submission" date="2015-07" db="EMBL/GenBank/DDBJ databases">
        <title>MeaNS - Measles Nucleotide Surveillance Program.</title>
        <authorList>
            <person name="Tran T."/>
            <person name="Druce J."/>
        </authorList>
    </citation>
    <scope>NUCLEOTIDE SEQUENCE</scope>
    <source>
        <strain evidence="3">UCB-OBI-ISO-001</strain>
        <tissue evidence="3">Gonad</tissue>
    </source>
</reference>
<feature type="transmembrane region" description="Helical" evidence="2">
    <location>
        <begin position="115"/>
        <end position="139"/>
    </location>
</feature>